<keyword evidence="3" id="KW-1185">Reference proteome</keyword>
<dbReference type="AlphaFoldDB" id="A0A9Q3JQM0"/>
<evidence type="ECO:0000313" key="3">
    <source>
        <dbReference type="Proteomes" id="UP000765509"/>
    </source>
</evidence>
<proteinExistence type="predicted"/>
<evidence type="ECO:0000256" key="1">
    <source>
        <dbReference type="SAM" id="MobiDB-lite"/>
    </source>
</evidence>
<dbReference type="OrthoDB" id="2684341at2759"/>
<feature type="region of interest" description="Disordered" evidence="1">
    <location>
        <begin position="1"/>
        <end position="22"/>
    </location>
</feature>
<comment type="caution">
    <text evidence="2">The sequence shown here is derived from an EMBL/GenBank/DDBJ whole genome shotgun (WGS) entry which is preliminary data.</text>
</comment>
<reference evidence="2" key="1">
    <citation type="submission" date="2021-03" db="EMBL/GenBank/DDBJ databases">
        <title>Draft genome sequence of rust myrtle Austropuccinia psidii MF-1, a brazilian biotype.</title>
        <authorList>
            <person name="Quecine M.C."/>
            <person name="Pachon D.M.R."/>
            <person name="Bonatelli M.L."/>
            <person name="Correr F.H."/>
            <person name="Franceschini L.M."/>
            <person name="Leite T.F."/>
            <person name="Margarido G.R.A."/>
            <person name="Almeida C.A."/>
            <person name="Ferrarezi J.A."/>
            <person name="Labate C.A."/>
        </authorList>
    </citation>
    <scope>NUCLEOTIDE SEQUENCE</scope>
    <source>
        <strain evidence="2">MF-1</strain>
    </source>
</reference>
<dbReference type="Proteomes" id="UP000765509">
    <property type="component" value="Unassembled WGS sequence"/>
</dbReference>
<protein>
    <submittedName>
        <fullName evidence="2">Uncharacterized protein</fullName>
    </submittedName>
</protein>
<name>A0A9Q3JQM0_9BASI</name>
<accession>A0A9Q3JQM0</accession>
<dbReference type="EMBL" id="AVOT02078014">
    <property type="protein sequence ID" value="MBW0565795.1"/>
    <property type="molecule type" value="Genomic_DNA"/>
</dbReference>
<feature type="non-terminal residue" evidence="2">
    <location>
        <position position="119"/>
    </location>
</feature>
<feature type="compositionally biased region" description="Polar residues" evidence="1">
    <location>
        <begin position="1"/>
        <end position="12"/>
    </location>
</feature>
<organism evidence="2 3">
    <name type="scientific">Austropuccinia psidii MF-1</name>
    <dbReference type="NCBI Taxonomy" id="1389203"/>
    <lineage>
        <taxon>Eukaryota</taxon>
        <taxon>Fungi</taxon>
        <taxon>Dikarya</taxon>
        <taxon>Basidiomycota</taxon>
        <taxon>Pucciniomycotina</taxon>
        <taxon>Pucciniomycetes</taxon>
        <taxon>Pucciniales</taxon>
        <taxon>Sphaerophragmiaceae</taxon>
        <taxon>Austropuccinia</taxon>
    </lineage>
</organism>
<sequence>MVGDSRTPSFPSSVHMPSLSSNKSLLSSRDEFFKEMKDFEEDNSVSSHNLFLGNVDLPSSSYHDFLEELWDEEEEPEEIETVMKVVPSSYNQYLDVLFKVKGEKISPHCSCDHHIELGG</sequence>
<evidence type="ECO:0000313" key="2">
    <source>
        <dbReference type="EMBL" id="MBW0565795.1"/>
    </source>
</evidence>
<gene>
    <name evidence="2" type="ORF">O181_105510</name>
</gene>